<protein>
    <submittedName>
        <fullName evidence="3">Vegetative specific protein H5, putative</fullName>
    </submittedName>
</protein>
<evidence type="ECO:0000313" key="3">
    <source>
        <dbReference type="EMBL" id="EED24642.1"/>
    </source>
</evidence>
<sequence>MCPAAHYHRGFIQITPKFLDLQAKTCDDELKDFVKEKAPFKLNDYKSHRVAIEDSPETVVENYKKYMEGPEMPSEGDKMTHEFLQFGNIKLSIFTPKNQRPPAGGRPCLYFIHGGGFVVNNQCSGITSIFPCIDRLNAVCVSIDYSVAPECKAPSQVEQCYDGLLAFWNRKKYSGEINFDEVAVIGRSAGAALLVGLNLKILEGKEMKIRCNIMTFPMVDDACNTGSHSKFRNAPFLPHETVKDCWGHYLNHRGGDKYVVPGKATIKDLEEFPPTLVEVAKADVLHDEGVNFYEKLNSAGVGITIKSFNGYHCFDSTDTEISKRAKRERVEFLEEQGMRPIR</sequence>
<dbReference type="eggNOG" id="KOG1515">
    <property type="taxonomic scope" value="Eukaryota"/>
</dbReference>
<proteinExistence type="predicted"/>
<dbReference type="STRING" id="441959.B8LX09"/>
<name>B8LX09_TALSN</name>
<reference evidence="4" key="1">
    <citation type="journal article" date="2015" name="Genome Announc.">
        <title>Genome sequence of the AIDS-associated pathogen Penicillium marneffei (ATCC18224) and its near taxonomic relative Talaromyces stipitatus (ATCC10500).</title>
        <authorList>
            <person name="Nierman W.C."/>
            <person name="Fedorova-Abrams N.D."/>
            <person name="Andrianopoulos A."/>
        </authorList>
    </citation>
    <scope>NUCLEOTIDE SEQUENCE [LARGE SCALE GENOMIC DNA]</scope>
    <source>
        <strain evidence="4">ATCC 10500 / CBS 375.48 / QM 6759 / NRRL 1006</strain>
    </source>
</reference>
<organism evidence="3 4">
    <name type="scientific">Talaromyces stipitatus (strain ATCC 10500 / CBS 375.48 / QM 6759 / NRRL 1006)</name>
    <name type="common">Penicillium stipitatum</name>
    <dbReference type="NCBI Taxonomy" id="441959"/>
    <lineage>
        <taxon>Eukaryota</taxon>
        <taxon>Fungi</taxon>
        <taxon>Dikarya</taxon>
        <taxon>Ascomycota</taxon>
        <taxon>Pezizomycotina</taxon>
        <taxon>Eurotiomycetes</taxon>
        <taxon>Eurotiomycetidae</taxon>
        <taxon>Eurotiales</taxon>
        <taxon>Trichocomaceae</taxon>
        <taxon>Talaromyces</taxon>
        <taxon>Talaromyces sect. Talaromyces</taxon>
    </lineage>
</organism>
<keyword evidence="4" id="KW-1185">Reference proteome</keyword>
<evidence type="ECO:0000256" key="1">
    <source>
        <dbReference type="ARBA" id="ARBA00022801"/>
    </source>
</evidence>
<dbReference type="SUPFAM" id="SSF53474">
    <property type="entry name" value="alpha/beta-Hydrolases"/>
    <property type="match status" value="1"/>
</dbReference>
<feature type="domain" description="Alpha/beta hydrolase fold-3" evidence="2">
    <location>
        <begin position="110"/>
        <end position="314"/>
    </location>
</feature>
<dbReference type="Pfam" id="PF07859">
    <property type="entry name" value="Abhydrolase_3"/>
    <property type="match status" value="1"/>
</dbReference>
<dbReference type="PANTHER" id="PTHR48081">
    <property type="entry name" value="AB HYDROLASE SUPERFAMILY PROTEIN C4A8.06C"/>
    <property type="match status" value="1"/>
</dbReference>
<dbReference type="Gene3D" id="3.40.50.1820">
    <property type="entry name" value="alpha/beta hydrolase"/>
    <property type="match status" value="1"/>
</dbReference>
<dbReference type="GeneID" id="8106605"/>
<dbReference type="AlphaFoldDB" id="B8LX09"/>
<keyword evidence="1" id="KW-0378">Hydrolase</keyword>
<dbReference type="InterPro" id="IPR029058">
    <property type="entry name" value="AB_hydrolase_fold"/>
</dbReference>
<dbReference type="InterPro" id="IPR013094">
    <property type="entry name" value="AB_hydrolase_3"/>
</dbReference>
<evidence type="ECO:0000313" key="4">
    <source>
        <dbReference type="Proteomes" id="UP000001745"/>
    </source>
</evidence>
<dbReference type="OrthoDB" id="408631at2759"/>
<dbReference type="PhylomeDB" id="B8LX09"/>
<dbReference type="VEuPathDB" id="FungiDB:TSTA_079970"/>
<dbReference type="RefSeq" id="XP_002342029.1">
    <property type="nucleotide sequence ID" value="XM_002341988.1"/>
</dbReference>
<dbReference type="HOGENOM" id="CLU_811763_0_0_1"/>
<dbReference type="InterPro" id="IPR050300">
    <property type="entry name" value="GDXG_lipolytic_enzyme"/>
</dbReference>
<dbReference type="GO" id="GO:0016787">
    <property type="term" value="F:hydrolase activity"/>
    <property type="evidence" value="ECO:0007669"/>
    <property type="project" value="UniProtKB-KW"/>
</dbReference>
<gene>
    <name evidence="3" type="ORF">TSTA_079970</name>
</gene>
<dbReference type="OMA" id="DWLERFF"/>
<dbReference type="PANTHER" id="PTHR48081:SF8">
    <property type="entry name" value="ALPHA_BETA HYDROLASE FOLD-3 DOMAIN-CONTAINING PROTEIN-RELATED"/>
    <property type="match status" value="1"/>
</dbReference>
<dbReference type="InParanoid" id="B8LX09"/>
<evidence type="ECO:0000259" key="2">
    <source>
        <dbReference type="Pfam" id="PF07859"/>
    </source>
</evidence>
<dbReference type="EMBL" id="EQ962652">
    <property type="protein sequence ID" value="EED24642.1"/>
    <property type="molecule type" value="Genomic_DNA"/>
</dbReference>
<dbReference type="Proteomes" id="UP000001745">
    <property type="component" value="Unassembled WGS sequence"/>
</dbReference>
<accession>B8LX09</accession>